<reference evidence="1 2" key="1">
    <citation type="journal article" date="2019" name="Microbiol. Resour. Announc.">
        <title>Complete Genome Sequence of Serratia marcescens Siphophage Serbin.</title>
        <authorList>
            <person name="Williams E.A."/>
            <person name="Hopson H."/>
            <person name="Rodriguez A."/>
            <person name="Kongari R."/>
            <person name="Bonasera R."/>
            <person name="Hernandez-Morales A.C."/>
            <person name="Liu M."/>
        </authorList>
    </citation>
    <scope>NUCLEOTIDE SEQUENCE [LARGE SCALE GENOMIC DNA]</scope>
</reference>
<evidence type="ECO:0000313" key="2">
    <source>
        <dbReference type="Proteomes" id="UP000308339"/>
    </source>
</evidence>
<accession>A0A482MHD4</accession>
<dbReference type="EMBL" id="MK608336">
    <property type="protein sequence ID" value="QBQ72978.1"/>
    <property type="molecule type" value="Genomic_DNA"/>
</dbReference>
<protein>
    <submittedName>
        <fullName evidence="1">Uncharacterized protein</fullName>
    </submittedName>
</protein>
<sequence>MAHNSLTCGYRVSHACKYRGHTCALCACKYRGHTHDNPLYCQYRIMTIIRLIHVRAER</sequence>
<keyword evidence="2" id="KW-1185">Reference proteome</keyword>
<name>A0A482MHD4_9CAUD</name>
<organism evidence="1 2">
    <name type="scientific">Serratia phage Serbin</name>
    <dbReference type="NCBI Taxonomy" id="2562181"/>
    <lineage>
        <taxon>Viruses</taxon>
        <taxon>Duplodnaviria</taxon>
        <taxon>Heunggongvirae</taxon>
        <taxon>Uroviricota</taxon>
        <taxon>Caudoviricetes</taxon>
        <taxon>Serbinvirus</taxon>
        <taxon>Serbinvirus serbin</taxon>
    </lineage>
</organism>
<dbReference type="Proteomes" id="UP000308339">
    <property type="component" value="Segment"/>
</dbReference>
<gene>
    <name evidence="1" type="ORF">CPT_Serbin_062</name>
</gene>
<proteinExistence type="predicted"/>
<evidence type="ECO:0000313" key="1">
    <source>
        <dbReference type="EMBL" id="QBQ72978.1"/>
    </source>
</evidence>